<feature type="region of interest" description="Disordered" evidence="4">
    <location>
        <begin position="444"/>
        <end position="472"/>
    </location>
</feature>
<dbReference type="PANTHER" id="PTHR14150:SF12">
    <property type="entry name" value="U3 SMALL NUCLEOLAR RNA-ASSOCIATED PROTEIN 14 HOMOLOG A"/>
    <property type="match status" value="1"/>
</dbReference>
<accession>A0A7J0DPL7</accession>
<keyword evidence="3" id="KW-0539">Nucleus</keyword>
<organism evidence="5 6">
    <name type="scientific">Actinidia rufa</name>
    <dbReference type="NCBI Taxonomy" id="165716"/>
    <lineage>
        <taxon>Eukaryota</taxon>
        <taxon>Viridiplantae</taxon>
        <taxon>Streptophyta</taxon>
        <taxon>Embryophyta</taxon>
        <taxon>Tracheophyta</taxon>
        <taxon>Spermatophyta</taxon>
        <taxon>Magnoliopsida</taxon>
        <taxon>eudicotyledons</taxon>
        <taxon>Gunneridae</taxon>
        <taxon>Pentapetalae</taxon>
        <taxon>asterids</taxon>
        <taxon>Ericales</taxon>
        <taxon>Actinidiaceae</taxon>
        <taxon>Actinidia</taxon>
    </lineage>
</organism>
<dbReference type="EMBL" id="BJWL01000337">
    <property type="protein sequence ID" value="GFS39752.1"/>
    <property type="molecule type" value="Genomic_DNA"/>
</dbReference>
<feature type="compositionally biased region" description="Basic and acidic residues" evidence="4">
    <location>
        <begin position="108"/>
        <end position="117"/>
    </location>
</feature>
<feature type="region of interest" description="Disordered" evidence="4">
    <location>
        <begin position="844"/>
        <end position="882"/>
    </location>
</feature>
<dbReference type="PANTHER" id="PTHR14150">
    <property type="entry name" value="U3 SMALL NUCLEOLAR RNA-ASSOCIATED PROTEIN 14"/>
    <property type="match status" value="1"/>
</dbReference>
<keyword evidence="2" id="KW-0597">Phosphoprotein</keyword>
<name>A0A7J0DPL7_9ERIC</name>
<feature type="region of interest" description="Disordered" evidence="4">
    <location>
        <begin position="1"/>
        <end position="153"/>
    </location>
</feature>
<dbReference type="GO" id="GO:0006364">
    <property type="term" value="P:rRNA processing"/>
    <property type="evidence" value="ECO:0007669"/>
    <property type="project" value="InterPro"/>
</dbReference>
<proteinExistence type="predicted"/>
<protein>
    <submittedName>
        <fullName evidence="5">U3 ribonucleoprotein (Utp) family protein</fullName>
    </submittedName>
</protein>
<dbReference type="AlphaFoldDB" id="A0A7J0DPL7"/>
<keyword evidence="6" id="KW-1185">Reference proteome</keyword>
<evidence type="ECO:0000313" key="5">
    <source>
        <dbReference type="EMBL" id="GFS39752.1"/>
    </source>
</evidence>
<feature type="compositionally biased region" description="Acidic residues" evidence="4">
    <location>
        <begin position="659"/>
        <end position="671"/>
    </location>
</feature>
<dbReference type="Proteomes" id="UP000585474">
    <property type="component" value="Unassembled WGS sequence"/>
</dbReference>
<evidence type="ECO:0000256" key="1">
    <source>
        <dbReference type="ARBA" id="ARBA00004604"/>
    </source>
</evidence>
<gene>
    <name evidence="5" type="ORF">Acr_00g0064690</name>
</gene>
<evidence type="ECO:0000256" key="4">
    <source>
        <dbReference type="SAM" id="MobiDB-lite"/>
    </source>
</evidence>
<feature type="compositionally biased region" description="Acidic residues" evidence="4">
    <location>
        <begin position="118"/>
        <end position="129"/>
    </location>
</feature>
<reference evidence="6" key="1">
    <citation type="submission" date="2019-07" db="EMBL/GenBank/DDBJ databases">
        <title>De Novo Assembly of kiwifruit Actinidia rufa.</title>
        <authorList>
            <person name="Sugita-Konishi S."/>
            <person name="Sato K."/>
            <person name="Mori E."/>
            <person name="Abe Y."/>
            <person name="Kisaki G."/>
            <person name="Hamano K."/>
            <person name="Suezawa K."/>
            <person name="Otani M."/>
            <person name="Fukuda T."/>
            <person name="Manabe T."/>
            <person name="Gomi K."/>
            <person name="Tabuchi M."/>
            <person name="Akimitsu K."/>
            <person name="Kataoka I."/>
        </authorList>
    </citation>
    <scope>NUCLEOTIDE SEQUENCE [LARGE SCALE GENOMIC DNA]</scope>
    <source>
        <strain evidence="6">cv. Fuchu</strain>
    </source>
</reference>
<feature type="compositionally biased region" description="Acidic residues" evidence="4">
    <location>
        <begin position="69"/>
        <end position="91"/>
    </location>
</feature>
<keyword evidence="5" id="KW-0687">Ribonucleoprotein</keyword>
<feature type="compositionally biased region" description="Basic and acidic residues" evidence="4">
    <location>
        <begin position="844"/>
        <end position="857"/>
    </location>
</feature>
<sequence length="882" mass="100725">MAETKRKTRDHNNRPGNKKRKVSSSKTLKSKSEKNNNNSERRKRTGPRLPNALRKELELMGQANRSNSDDEGIDSDDANDVYEYEEAVPEEESMKNRRFDPVENFEYELPKEFKDENVASEEDDDDSEDDGSREGQEGDEVEEEDGGRHARMLQEITGLPVEAFEGKKRKNDIVLSEAYPESEYNPSRDVLNGDGRISIQDLLDPLHGKSGFSKLRKSMHRMEKKSTPILAPLPKADREKLERKVTYEQAKKDITKWEPLVKRNREAPTLYFDEDVDLGFSTVGAIASEFEPRTEFEKKIAALVNDNEVVEAHKKDGARLLELNKISVEDVKDHQDRLAKMRTLLFRHEMKAKRIKNIKSKTYHRLLKKDRLKAAVAEMEMNPEAAKELAMKQEFKRAEERLTLKHKNSSKWAKRILKRGLDVQDEGTRAAIAEQLHQHALLTRKMKSMKDNSSSDDSSEEDDGDDISDSDQDRASKLLEKAKEKTLGVIKEDDEVPKSGVLSLPFMVRGLQKRKETADEEAKLALEDYESSLKQLGDNRVVENVKKGTASGRRVFGAAKKHVVDSSNKIKVDNYYGSSDSEDNLETKEDIDVGQDRSNNFKDDINIDPDLLREQSEIGHDSVFKMSRKDNEPIKCEKEVDANMKNSSKVDKPVLRDQDVEDVDDGSDSDSEVQMVDGILSSGTKSNYELPSQADLIRRAFAGDDVEDDFEKDKKQVLNEENPEPEKPVLLPGWGQWTNIQQKKGLPSWMLIEHDNARKKREEALKKRKDAHLKHVIISEKLDKKAANLHTKTLPYPYTSKEVFEQSIRMPIGPEFNPVTTIGALNRPEVVKKVGVIIKPIKFEDVNPHERREDHKRSGQKQKKKKSTGGPIKRNTNKIKVK</sequence>
<feature type="compositionally biased region" description="Basic residues" evidence="4">
    <location>
        <begin position="858"/>
        <end position="867"/>
    </location>
</feature>
<feature type="region of interest" description="Disordered" evidence="4">
    <location>
        <begin position="572"/>
        <end position="672"/>
    </location>
</feature>
<feature type="compositionally biased region" description="Basic and acidic residues" evidence="4">
    <location>
        <begin position="585"/>
        <end position="658"/>
    </location>
</feature>
<evidence type="ECO:0000313" key="6">
    <source>
        <dbReference type="Proteomes" id="UP000585474"/>
    </source>
</evidence>
<comment type="caution">
    <text evidence="5">The sequence shown here is derived from an EMBL/GenBank/DDBJ whole genome shotgun (WGS) entry which is preliminary data.</text>
</comment>
<evidence type="ECO:0000256" key="2">
    <source>
        <dbReference type="ARBA" id="ARBA00022553"/>
    </source>
</evidence>
<feature type="compositionally biased region" description="Basic and acidic residues" evidence="4">
    <location>
        <begin position="92"/>
        <end position="101"/>
    </location>
</feature>
<dbReference type="InterPro" id="IPR006709">
    <property type="entry name" value="SSU_processome_Utp14"/>
</dbReference>
<evidence type="ECO:0000256" key="3">
    <source>
        <dbReference type="ARBA" id="ARBA00023242"/>
    </source>
</evidence>
<dbReference type="Pfam" id="PF04615">
    <property type="entry name" value="Utp14"/>
    <property type="match status" value="1"/>
</dbReference>
<dbReference type="OrthoDB" id="277439at2759"/>
<feature type="compositionally biased region" description="Acidic residues" evidence="4">
    <location>
        <begin position="457"/>
        <end position="470"/>
    </location>
</feature>
<comment type="subcellular location">
    <subcellularLocation>
        <location evidence="1">Nucleus</location>
        <location evidence="1">Nucleolus</location>
    </subcellularLocation>
</comment>
<dbReference type="GO" id="GO:0032040">
    <property type="term" value="C:small-subunit processome"/>
    <property type="evidence" value="ECO:0007669"/>
    <property type="project" value="InterPro"/>
</dbReference>